<proteinExistence type="inferred from homology"/>
<dbReference type="GO" id="GO:0008903">
    <property type="term" value="F:hydroxypyruvate isomerase activity"/>
    <property type="evidence" value="ECO:0007669"/>
    <property type="project" value="TreeGrafter"/>
</dbReference>
<keyword evidence="5" id="KW-0670">Pyruvate</keyword>
<evidence type="ECO:0000256" key="2">
    <source>
        <dbReference type="PIRNR" id="PIRNR006241"/>
    </source>
</evidence>
<name>A0A1I7IHN4_9GAMM</name>
<evidence type="ECO:0000313" key="5">
    <source>
        <dbReference type="EMBL" id="SFU72448.1"/>
    </source>
</evidence>
<organism evidence="5 6">
    <name type="scientific">Halomonas korlensis</name>
    <dbReference type="NCBI Taxonomy" id="463301"/>
    <lineage>
        <taxon>Bacteria</taxon>
        <taxon>Pseudomonadati</taxon>
        <taxon>Pseudomonadota</taxon>
        <taxon>Gammaproteobacteria</taxon>
        <taxon>Oceanospirillales</taxon>
        <taxon>Halomonadaceae</taxon>
        <taxon>Halomonas</taxon>
    </lineage>
</organism>
<dbReference type="RefSeq" id="WP_089795703.1">
    <property type="nucleotide sequence ID" value="NZ_FPBP01000007.1"/>
</dbReference>
<dbReference type="InterPro" id="IPR026040">
    <property type="entry name" value="HyI-like"/>
</dbReference>
<evidence type="ECO:0000256" key="1">
    <source>
        <dbReference type="ARBA" id="ARBA00023235"/>
    </source>
</evidence>
<dbReference type="Proteomes" id="UP000198693">
    <property type="component" value="Unassembled WGS sequence"/>
</dbReference>
<protein>
    <submittedName>
        <fullName evidence="5">Hydroxypyruvate isomerase</fullName>
    </submittedName>
</protein>
<dbReference type="Pfam" id="PF01261">
    <property type="entry name" value="AP_endonuc_2"/>
    <property type="match status" value="1"/>
</dbReference>
<dbReference type="EMBL" id="FPBP01000007">
    <property type="protein sequence ID" value="SFU72448.1"/>
    <property type="molecule type" value="Genomic_DNA"/>
</dbReference>
<feature type="active site" description="Proton donor/acceptor" evidence="3">
    <location>
        <position position="243"/>
    </location>
</feature>
<feature type="domain" description="Xylose isomerase-like TIM barrel" evidence="4">
    <location>
        <begin position="21"/>
        <end position="256"/>
    </location>
</feature>
<dbReference type="InterPro" id="IPR050417">
    <property type="entry name" value="Sugar_Epim/Isomerase"/>
</dbReference>
<dbReference type="SUPFAM" id="SSF51658">
    <property type="entry name" value="Xylose isomerase-like"/>
    <property type="match status" value="1"/>
</dbReference>
<dbReference type="PIRSF" id="PIRSF006241">
    <property type="entry name" value="HyI"/>
    <property type="match status" value="1"/>
</dbReference>
<keyword evidence="6" id="KW-1185">Reference proteome</keyword>
<dbReference type="InterPro" id="IPR053398">
    <property type="entry name" value="HPT_OtnI_isomerases"/>
</dbReference>
<dbReference type="FunFam" id="3.20.20.150:FF:000007">
    <property type="entry name" value="Hydroxypyruvate isomerase"/>
    <property type="match status" value="1"/>
</dbReference>
<evidence type="ECO:0000256" key="3">
    <source>
        <dbReference type="PIRSR" id="PIRSR006241-50"/>
    </source>
</evidence>
<gene>
    <name evidence="5" type="ORF">SAMN04487955_10737</name>
</gene>
<feature type="active site" description="Proton donor/acceptor" evidence="3">
    <location>
        <position position="146"/>
    </location>
</feature>
<dbReference type="InterPro" id="IPR013022">
    <property type="entry name" value="Xyl_isomerase-like_TIM-brl"/>
</dbReference>
<dbReference type="PANTHER" id="PTHR43489:SF13">
    <property type="entry name" value="HYDROXYPYRUVATE ISOMERASE"/>
    <property type="match status" value="1"/>
</dbReference>
<accession>A0A1I7IHN4</accession>
<dbReference type="InterPro" id="IPR036237">
    <property type="entry name" value="Xyl_isomerase-like_sf"/>
</dbReference>
<sequence>MIRLAANLSMLFPEHGFLDRFAAAAEAGFRGVEYLFPYAYAPEPLRAALDDAGLEQVLFNLPPGDWEAGERGIASLPGREAEFRDSVVEALRYAEVLGCPRVHAMAGLLPPDADADTRVAHHTTYVENLRFAASEAAKVGREVLIEPINTRDMPRFFLSRQAHALAVLEAVGADNLRLQFDLYHCQIMEGDLIRHLERQFARVAHVQIAGVPERHEPDVGEIHYPALFERLEGLGYRGWIGCEYRPAAGTREGLGWGQVYGLKP</sequence>
<keyword evidence="1 2" id="KW-0413">Isomerase</keyword>
<comment type="similarity">
    <text evidence="2">Belongs to the hyi family.</text>
</comment>
<dbReference type="STRING" id="463301.SAMN04487955_10737"/>
<dbReference type="AlphaFoldDB" id="A0A1I7IHN4"/>
<dbReference type="GO" id="GO:0046487">
    <property type="term" value="P:glyoxylate metabolic process"/>
    <property type="evidence" value="ECO:0007669"/>
    <property type="project" value="TreeGrafter"/>
</dbReference>
<dbReference type="PANTHER" id="PTHR43489">
    <property type="entry name" value="ISOMERASE"/>
    <property type="match status" value="1"/>
</dbReference>
<evidence type="ECO:0000259" key="4">
    <source>
        <dbReference type="Pfam" id="PF01261"/>
    </source>
</evidence>
<evidence type="ECO:0000313" key="6">
    <source>
        <dbReference type="Proteomes" id="UP000198693"/>
    </source>
</evidence>
<dbReference type="Gene3D" id="3.20.20.150">
    <property type="entry name" value="Divalent-metal-dependent TIM barrel enzymes"/>
    <property type="match status" value="1"/>
</dbReference>
<dbReference type="NCBIfam" id="NF043033">
    <property type="entry name" value="OxoTetrIsom"/>
    <property type="match status" value="1"/>
</dbReference>
<reference evidence="6" key="1">
    <citation type="submission" date="2016-10" db="EMBL/GenBank/DDBJ databases">
        <authorList>
            <person name="Varghese N."/>
            <person name="Submissions S."/>
        </authorList>
    </citation>
    <scope>NUCLEOTIDE SEQUENCE [LARGE SCALE GENOMIC DNA]</scope>
    <source>
        <strain evidence="6">CGMCC 1.6981</strain>
    </source>
</reference>
<dbReference type="OrthoDB" id="9786584at2"/>